<comment type="catalytic activity">
    <reaction evidence="1">
        <text>ATP + protein L-histidine = ADP + protein N-phospho-L-histidine.</text>
        <dbReference type="EC" id="2.7.13.3"/>
    </reaction>
</comment>
<dbReference type="EC" id="2.7.13.3" evidence="2"/>
<dbReference type="Gene3D" id="1.10.287.130">
    <property type="match status" value="1"/>
</dbReference>
<dbReference type="Gene3D" id="3.30.565.10">
    <property type="entry name" value="Histidine kinase-like ATPase, C-terminal domain"/>
    <property type="match status" value="1"/>
</dbReference>
<dbReference type="SUPFAM" id="SSF55874">
    <property type="entry name" value="ATPase domain of HSP90 chaperone/DNA topoisomerase II/histidine kinase"/>
    <property type="match status" value="1"/>
</dbReference>
<dbReference type="InterPro" id="IPR036890">
    <property type="entry name" value="HATPase_C_sf"/>
</dbReference>
<dbReference type="SUPFAM" id="SSF47384">
    <property type="entry name" value="Homodimeric domain of signal transducing histidine kinase"/>
    <property type="match status" value="1"/>
</dbReference>
<dbReference type="NCBIfam" id="NF041832">
    <property type="entry name" value="near_NosP_CTERM"/>
    <property type="match status" value="1"/>
</dbReference>
<dbReference type="PROSITE" id="PS50110">
    <property type="entry name" value="RESPONSE_REGULATORY"/>
    <property type="match status" value="1"/>
</dbReference>
<feature type="coiled-coil region" evidence="8">
    <location>
        <begin position="445"/>
        <end position="479"/>
    </location>
</feature>
<dbReference type="Pfam" id="PF12860">
    <property type="entry name" value="PAS_7"/>
    <property type="match status" value="2"/>
</dbReference>
<dbReference type="PROSITE" id="PS50112">
    <property type="entry name" value="PAS"/>
    <property type="match status" value="1"/>
</dbReference>
<evidence type="ECO:0000313" key="14">
    <source>
        <dbReference type="Proteomes" id="UP000186206"/>
    </source>
</evidence>
<dbReference type="SMART" id="SM00387">
    <property type="entry name" value="HATPase_c"/>
    <property type="match status" value="1"/>
</dbReference>
<evidence type="ECO:0000256" key="5">
    <source>
        <dbReference type="ARBA" id="ARBA00022777"/>
    </source>
</evidence>
<keyword evidence="6" id="KW-0378">Hydrolase</keyword>
<comment type="caution">
    <text evidence="13">The sequence shown here is derived from an EMBL/GenBank/DDBJ whole genome shotgun (WGS) entry which is preliminary data.</text>
</comment>
<dbReference type="PRINTS" id="PR00344">
    <property type="entry name" value="BCTRLSENSOR"/>
</dbReference>
<dbReference type="SUPFAM" id="SSF55785">
    <property type="entry name" value="PYP-like sensor domain (PAS domain)"/>
    <property type="match status" value="2"/>
</dbReference>
<dbReference type="PROSITE" id="PS50109">
    <property type="entry name" value="HIS_KIN"/>
    <property type="match status" value="1"/>
</dbReference>
<evidence type="ECO:0000256" key="1">
    <source>
        <dbReference type="ARBA" id="ARBA00000085"/>
    </source>
</evidence>
<dbReference type="Pfam" id="PF08448">
    <property type="entry name" value="PAS_4"/>
    <property type="match status" value="1"/>
</dbReference>
<dbReference type="InterPro" id="IPR011006">
    <property type="entry name" value="CheY-like_superfamily"/>
</dbReference>
<accession>A0ABX3F3F4</accession>
<feature type="domain" description="PAS" evidence="11">
    <location>
        <begin position="206"/>
        <end position="244"/>
    </location>
</feature>
<dbReference type="Proteomes" id="UP000186206">
    <property type="component" value="Unassembled WGS sequence"/>
</dbReference>
<dbReference type="InterPro" id="IPR013656">
    <property type="entry name" value="PAS_4"/>
</dbReference>
<dbReference type="InterPro" id="IPR003594">
    <property type="entry name" value="HATPase_dom"/>
</dbReference>
<dbReference type="InterPro" id="IPR005467">
    <property type="entry name" value="His_kinase_dom"/>
</dbReference>
<dbReference type="Gene3D" id="3.30.450.20">
    <property type="entry name" value="PAS domain"/>
    <property type="match status" value="3"/>
</dbReference>
<evidence type="ECO:0000256" key="7">
    <source>
        <dbReference type="PROSITE-ProRule" id="PRU00169"/>
    </source>
</evidence>
<feature type="domain" description="PAC" evidence="12">
    <location>
        <begin position="391"/>
        <end position="443"/>
    </location>
</feature>
<dbReference type="EMBL" id="MJMI01000164">
    <property type="protein sequence ID" value="OLQ84327.1"/>
    <property type="molecule type" value="Genomic_DNA"/>
</dbReference>
<proteinExistence type="predicted"/>
<dbReference type="NCBIfam" id="TIGR00229">
    <property type="entry name" value="sensory_box"/>
    <property type="match status" value="1"/>
</dbReference>
<dbReference type="InterPro" id="IPR036097">
    <property type="entry name" value="HisK_dim/P_sf"/>
</dbReference>
<dbReference type="RefSeq" id="WP_075652797.1">
    <property type="nucleotide sequence ID" value="NZ_AP019658.1"/>
</dbReference>
<dbReference type="Pfam" id="PF00072">
    <property type="entry name" value="Response_reg"/>
    <property type="match status" value="1"/>
</dbReference>
<dbReference type="SUPFAM" id="SSF52172">
    <property type="entry name" value="CheY-like"/>
    <property type="match status" value="1"/>
</dbReference>
<dbReference type="InterPro" id="IPR001789">
    <property type="entry name" value="Sig_transdc_resp-reg_receiver"/>
</dbReference>
<evidence type="ECO:0000256" key="4">
    <source>
        <dbReference type="ARBA" id="ARBA00022679"/>
    </source>
</evidence>
<dbReference type="SMART" id="SM00448">
    <property type="entry name" value="REC"/>
    <property type="match status" value="1"/>
</dbReference>
<reference evidence="13 14" key="1">
    <citation type="submission" date="2016-09" db="EMBL/GenBank/DDBJ databases">
        <title>Genomic Taxonomy of the Vibrionaceae.</title>
        <authorList>
            <person name="Gonzalez-Castillo A."/>
            <person name="Gomez-Gil B."/>
            <person name="Enciso-Ibarra K."/>
        </authorList>
    </citation>
    <scope>NUCLEOTIDE SEQUENCE [LARGE SCALE GENOMIC DNA]</scope>
    <source>
        <strain evidence="13 14">CAIM 1731</strain>
    </source>
</reference>
<evidence type="ECO:0000313" key="13">
    <source>
        <dbReference type="EMBL" id="OLQ84327.1"/>
    </source>
</evidence>
<gene>
    <name evidence="13" type="ORF">BIY21_05425</name>
</gene>
<dbReference type="Pfam" id="PF02518">
    <property type="entry name" value="HATPase_c"/>
    <property type="match status" value="1"/>
</dbReference>
<dbReference type="InterPro" id="IPR035965">
    <property type="entry name" value="PAS-like_dom_sf"/>
</dbReference>
<dbReference type="SMART" id="SM00091">
    <property type="entry name" value="PAS"/>
    <property type="match status" value="3"/>
</dbReference>
<keyword evidence="4" id="KW-0808">Transferase</keyword>
<evidence type="ECO:0000259" key="10">
    <source>
        <dbReference type="PROSITE" id="PS50110"/>
    </source>
</evidence>
<dbReference type="Gene3D" id="3.40.50.2300">
    <property type="match status" value="1"/>
</dbReference>
<dbReference type="SMART" id="SM00388">
    <property type="entry name" value="HisKA"/>
    <property type="match status" value="1"/>
</dbReference>
<feature type="domain" description="Response regulatory" evidence="10">
    <location>
        <begin position="737"/>
        <end position="852"/>
    </location>
</feature>
<keyword evidence="5 13" id="KW-0418">Kinase</keyword>
<name>A0ABX3F3F4_9VIBR</name>
<dbReference type="Pfam" id="PF00512">
    <property type="entry name" value="HisKA"/>
    <property type="match status" value="1"/>
</dbReference>
<evidence type="ECO:0000256" key="2">
    <source>
        <dbReference type="ARBA" id="ARBA00012438"/>
    </source>
</evidence>
<keyword evidence="14" id="KW-1185">Reference proteome</keyword>
<dbReference type="InterPro" id="IPR003661">
    <property type="entry name" value="HisK_dim/P_dom"/>
</dbReference>
<dbReference type="PROSITE" id="PS50113">
    <property type="entry name" value="PAC"/>
    <property type="match status" value="1"/>
</dbReference>
<feature type="domain" description="Histidine kinase" evidence="9">
    <location>
        <begin position="500"/>
        <end position="713"/>
    </location>
</feature>
<protein>
    <recommendedName>
        <fullName evidence="2">histidine kinase</fullName>
        <ecNumber evidence="2">2.7.13.3</ecNumber>
    </recommendedName>
</protein>
<evidence type="ECO:0000259" key="12">
    <source>
        <dbReference type="PROSITE" id="PS50113"/>
    </source>
</evidence>
<dbReference type="InterPro" id="IPR000700">
    <property type="entry name" value="PAS-assoc_C"/>
</dbReference>
<evidence type="ECO:0000256" key="6">
    <source>
        <dbReference type="ARBA" id="ARBA00022801"/>
    </source>
</evidence>
<organism evidence="13 14">
    <name type="scientific">Vibrio ponticus</name>
    <dbReference type="NCBI Taxonomy" id="265668"/>
    <lineage>
        <taxon>Bacteria</taxon>
        <taxon>Pseudomonadati</taxon>
        <taxon>Pseudomonadota</taxon>
        <taxon>Gammaproteobacteria</taxon>
        <taxon>Vibrionales</taxon>
        <taxon>Vibrionaceae</taxon>
        <taxon>Vibrio</taxon>
    </lineage>
</organism>
<feature type="modified residue" description="4-aspartylphosphate" evidence="7">
    <location>
        <position position="788"/>
    </location>
</feature>
<dbReference type="InterPro" id="IPR004358">
    <property type="entry name" value="Sig_transdc_His_kin-like_C"/>
</dbReference>
<dbReference type="GO" id="GO:0016301">
    <property type="term" value="F:kinase activity"/>
    <property type="evidence" value="ECO:0007669"/>
    <property type="project" value="UniProtKB-KW"/>
</dbReference>
<dbReference type="PANTHER" id="PTHR43047">
    <property type="entry name" value="TWO-COMPONENT HISTIDINE PROTEIN KINASE"/>
    <property type="match status" value="1"/>
</dbReference>
<keyword evidence="8" id="KW-0175">Coiled coil</keyword>
<evidence type="ECO:0000256" key="3">
    <source>
        <dbReference type="ARBA" id="ARBA00022553"/>
    </source>
</evidence>
<dbReference type="InterPro" id="IPR000014">
    <property type="entry name" value="PAS"/>
</dbReference>
<feature type="coiled-coil region" evidence="8">
    <location>
        <begin position="3"/>
        <end position="30"/>
    </location>
</feature>
<keyword evidence="3 7" id="KW-0597">Phosphoprotein</keyword>
<evidence type="ECO:0000256" key="8">
    <source>
        <dbReference type="SAM" id="Coils"/>
    </source>
</evidence>
<evidence type="ECO:0000259" key="9">
    <source>
        <dbReference type="PROSITE" id="PS50109"/>
    </source>
</evidence>
<dbReference type="PANTHER" id="PTHR43047:SF9">
    <property type="entry name" value="HISTIDINE KINASE"/>
    <property type="match status" value="1"/>
</dbReference>
<sequence length="857" mass="96890">MNETDLQQELDQLKAENQKLKKINRVLMQRIEGIGGQSNLPYAMFEHSVHLSDQVQEKTRVLNQTLAELECSNRALEKANYQANIFKQRFIDAIESISDAFVLLDRDGRIILQNRQFSNYWHNVGLKVGHGTHLNDFKTLAKARGIISHAYPGDENNNTVYKLADNRWFQVTERRTREGGWVMLYTDITALKVAETARYEHGMAQKSKLLQNLVDNLSQGVILISGNGQIEVWNKQFVSMSGISVGRLRSSPFLENLESSTELDLSLKQSHNNQAYSVQTLANGTVIEVRNHYLTNGKIIKTYTDITSAHHYAQSLRESEHRLRLITDNIPAMIAYVSADLTFQFTNRVYQQWYGRERGDEFGVDLKNRRVSLSDSPIQPYVARVLNGESVSFEVEETNQNGEAVYLHKSYVPNIDSNGAILGFFVLIRDITIRIQNALTLQKAYDSLELRVNQRTADLQQLNNALNREIEERRLAQLNLTQAKKAAEQANVSKTKFVAAVSHDLLQPLNAAQLFTSSLKEEIRDQQNLQLLDSIAGSLDDLENLIGSLIDISKLDAGVVRADKHSFPLNELFDNLAREYTHQSSQYNIEFRYVPCNTVIHSDSVLLARILRNLLSNAFRYTEKGKVLLGCRRVNNTLSIQVWDSGSGIEKDQLNDIFKEFKRLESSKKTFRNGLGLGLAIVDKLAKVLEHAIEVHSQPGKGSMFSVTVPLGETNSISPSPAPLTNRLNASDLSGCRVWLIDNDLAVCEAMERLLANWQCDIVIATSFEDLQQKVDVNSDSVDVLIVDYHLNDNQNGLNVASKINANRKLPTLMITANYSEQLKNQANTRGIMLLHKPVKPMKLRTSIGYLINRVHR</sequence>
<dbReference type="CDD" id="cd00082">
    <property type="entry name" value="HisKA"/>
    <property type="match status" value="1"/>
</dbReference>
<evidence type="ECO:0000259" key="11">
    <source>
        <dbReference type="PROSITE" id="PS50112"/>
    </source>
</evidence>